<dbReference type="InterPro" id="IPR005501">
    <property type="entry name" value="LamB/YcsF/PxpA-like"/>
</dbReference>
<reference evidence="2 3" key="1">
    <citation type="submission" date="2023-07" db="EMBL/GenBank/DDBJ databases">
        <title>Sequencing the genomes of 1000 actinobacteria strains.</title>
        <authorList>
            <person name="Klenk H.-P."/>
        </authorList>
    </citation>
    <scope>NUCLEOTIDE SEQUENCE [LARGE SCALE GENOMIC DNA]</scope>
    <source>
        <strain evidence="2 3">DSM 14555</strain>
    </source>
</reference>
<dbReference type="PANTHER" id="PTHR30292:SF0">
    <property type="entry name" value="5-OXOPROLINASE SUBUNIT A"/>
    <property type="match status" value="1"/>
</dbReference>
<dbReference type="HAMAP" id="MF_00691">
    <property type="entry name" value="PxpA"/>
    <property type="match status" value="1"/>
</dbReference>
<accession>A0ABU1JAV7</accession>
<dbReference type="EMBL" id="JAVDQF010000001">
    <property type="protein sequence ID" value="MDR6269546.1"/>
    <property type="molecule type" value="Genomic_DNA"/>
</dbReference>
<proteinExistence type="inferred from homology"/>
<sequence length="253" mass="26041">MPLQIDLNSDLGESFGAWSMGDDEALLSTVTSANVACGFHAGDPVTMLRTAQTALANGVAVGAHPAYRDLAGFGRRAMEIPHDELYGDVLYQIGALAGMLGSRGAGLAYVKPHGALYNRIAANPGQAAAVAAAVSDFRADLPVLGLPGSRIQAACADAGVPFFEEAFVDRGYLPDGTLVPRGQPGAVLHDVEQIAERAVRMVTEGVVAAVDGSLVELKPASLCVHGDTPGAVQMALAVRSALEAAGVEFARFS</sequence>
<keyword evidence="1" id="KW-0378">Hydrolase</keyword>
<keyword evidence="1" id="KW-0547">Nucleotide-binding</keyword>
<keyword evidence="1" id="KW-0067">ATP-binding</keyword>
<dbReference type="NCBIfam" id="NF003814">
    <property type="entry name" value="PRK05406.1-3"/>
    <property type="match status" value="1"/>
</dbReference>
<evidence type="ECO:0000256" key="1">
    <source>
        <dbReference type="HAMAP-Rule" id="MF_00691"/>
    </source>
</evidence>
<dbReference type="NCBIfam" id="NF003816">
    <property type="entry name" value="PRK05406.1-5"/>
    <property type="match status" value="1"/>
</dbReference>
<comment type="catalytic activity">
    <reaction evidence="1">
        <text>5-oxo-L-proline + ATP + 2 H2O = L-glutamate + ADP + phosphate + H(+)</text>
        <dbReference type="Rhea" id="RHEA:10348"/>
        <dbReference type="ChEBI" id="CHEBI:15377"/>
        <dbReference type="ChEBI" id="CHEBI:15378"/>
        <dbReference type="ChEBI" id="CHEBI:29985"/>
        <dbReference type="ChEBI" id="CHEBI:30616"/>
        <dbReference type="ChEBI" id="CHEBI:43474"/>
        <dbReference type="ChEBI" id="CHEBI:58402"/>
        <dbReference type="ChEBI" id="CHEBI:456216"/>
        <dbReference type="EC" id="3.5.2.9"/>
    </reaction>
</comment>
<evidence type="ECO:0000313" key="2">
    <source>
        <dbReference type="EMBL" id="MDR6269546.1"/>
    </source>
</evidence>
<evidence type="ECO:0000313" key="3">
    <source>
        <dbReference type="Proteomes" id="UP001185069"/>
    </source>
</evidence>
<dbReference type="CDD" id="cd10787">
    <property type="entry name" value="LamB_YcsF_like"/>
    <property type="match status" value="1"/>
</dbReference>
<dbReference type="Gene3D" id="3.20.20.370">
    <property type="entry name" value="Glycoside hydrolase/deacetylase"/>
    <property type="match status" value="1"/>
</dbReference>
<dbReference type="SUPFAM" id="SSF88713">
    <property type="entry name" value="Glycoside hydrolase/deacetylase"/>
    <property type="match status" value="1"/>
</dbReference>
<comment type="similarity">
    <text evidence="1">Belongs to the LamB/PxpA family.</text>
</comment>
<comment type="subunit">
    <text evidence="1">Forms a complex composed of PxpA, PxpB and PxpC.</text>
</comment>
<dbReference type="PANTHER" id="PTHR30292">
    <property type="entry name" value="UNCHARACTERIZED PROTEIN YBGL-RELATED"/>
    <property type="match status" value="1"/>
</dbReference>
<dbReference type="Pfam" id="PF03746">
    <property type="entry name" value="LamB_YcsF"/>
    <property type="match status" value="1"/>
</dbReference>
<protein>
    <recommendedName>
        <fullName evidence="1">5-oxoprolinase subunit A</fullName>
        <shortName evidence="1">5-OPase subunit A</shortName>
        <ecNumber evidence="1">3.5.2.9</ecNumber>
    </recommendedName>
    <alternativeName>
        <fullName evidence="1">5-oxoprolinase (ATP-hydrolyzing) subunit A</fullName>
    </alternativeName>
</protein>
<dbReference type="RefSeq" id="WP_309797943.1">
    <property type="nucleotide sequence ID" value="NZ_BAAAHY010000005.1"/>
</dbReference>
<keyword evidence="3" id="KW-1185">Reference proteome</keyword>
<comment type="function">
    <text evidence="1">Catalyzes the cleavage of 5-oxoproline to form L-glutamate coupled to the hydrolysis of ATP to ADP and inorganic phosphate.</text>
</comment>
<organism evidence="2 3">
    <name type="scientific">Arthrobacter russicus</name>
    <dbReference type="NCBI Taxonomy" id="172040"/>
    <lineage>
        <taxon>Bacteria</taxon>
        <taxon>Bacillati</taxon>
        <taxon>Actinomycetota</taxon>
        <taxon>Actinomycetes</taxon>
        <taxon>Micrococcales</taxon>
        <taxon>Micrococcaceae</taxon>
        <taxon>Arthrobacter</taxon>
    </lineage>
</organism>
<name>A0ABU1JAV7_9MICC</name>
<dbReference type="EC" id="3.5.2.9" evidence="1"/>
<comment type="caution">
    <text evidence="2">The sequence shown here is derived from an EMBL/GenBank/DDBJ whole genome shotgun (WGS) entry which is preliminary data.</text>
</comment>
<dbReference type="Proteomes" id="UP001185069">
    <property type="component" value="Unassembled WGS sequence"/>
</dbReference>
<gene>
    <name evidence="1" type="primary">pxpA</name>
    <name evidence="2" type="ORF">JOE69_001784</name>
</gene>
<dbReference type="InterPro" id="IPR011330">
    <property type="entry name" value="Glyco_hydro/deAcase_b/a-brl"/>
</dbReference>